<dbReference type="Proteomes" id="UP000199031">
    <property type="component" value="Unassembled WGS sequence"/>
</dbReference>
<dbReference type="EMBL" id="FOXQ01000008">
    <property type="protein sequence ID" value="SFQ28808.1"/>
    <property type="molecule type" value="Genomic_DNA"/>
</dbReference>
<evidence type="ECO:0000313" key="2">
    <source>
        <dbReference type="EMBL" id="SFQ28808.1"/>
    </source>
</evidence>
<evidence type="ECO:0000256" key="1">
    <source>
        <dbReference type="SAM" id="Phobius"/>
    </source>
</evidence>
<dbReference type="AlphaFoldDB" id="A0A1I5XA13"/>
<evidence type="ECO:0000313" key="3">
    <source>
        <dbReference type="Proteomes" id="UP000199031"/>
    </source>
</evidence>
<protein>
    <submittedName>
        <fullName evidence="2">NfeD-like C-terminal, partner-binding</fullName>
    </submittedName>
</protein>
<sequence>MISFFDGMPGLLQGFWWVALISSLIFFVQTIATFIGGGHTDVDGVNADFSGDLDSVHAPFQMFSLRNLINFMLGFGWAGIGFYSAVENKGLLIALAFGIGILFVYLFFLIIKQFLKLSEDNSFKIERLIGKKADVYLTIPAQMSGKGKIQVSHNGTYHELPAITEGETITTGSLAEITGITNGVLIVNKVS</sequence>
<feature type="transmembrane region" description="Helical" evidence="1">
    <location>
        <begin position="15"/>
        <end position="35"/>
    </location>
</feature>
<feature type="transmembrane region" description="Helical" evidence="1">
    <location>
        <begin position="92"/>
        <end position="111"/>
    </location>
</feature>
<keyword evidence="3" id="KW-1185">Reference proteome</keyword>
<keyword evidence="1" id="KW-1133">Transmembrane helix</keyword>
<keyword evidence="1" id="KW-0472">Membrane</keyword>
<dbReference type="OrthoDB" id="189831at2"/>
<organism evidence="2 3">
    <name type="scientific">Parafilimonas terrae</name>
    <dbReference type="NCBI Taxonomy" id="1465490"/>
    <lineage>
        <taxon>Bacteria</taxon>
        <taxon>Pseudomonadati</taxon>
        <taxon>Bacteroidota</taxon>
        <taxon>Chitinophagia</taxon>
        <taxon>Chitinophagales</taxon>
        <taxon>Chitinophagaceae</taxon>
        <taxon>Parafilimonas</taxon>
    </lineage>
</organism>
<feature type="transmembrane region" description="Helical" evidence="1">
    <location>
        <begin position="68"/>
        <end position="86"/>
    </location>
</feature>
<dbReference type="STRING" id="1465490.SAMN05444277_10841"/>
<dbReference type="Gene3D" id="2.40.50.140">
    <property type="entry name" value="Nucleic acid-binding proteins"/>
    <property type="match status" value="1"/>
</dbReference>
<keyword evidence="1" id="KW-0812">Transmembrane</keyword>
<proteinExistence type="predicted"/>
<reference evidence="2 3" key="1">
    <citation type="submission" date="2016-10" db="EMBL/GenBank/DDBJ databases">
        <authorList>
            <person name="de Groot N.N."/>
        </authorList>
    </citation>
    <scope>NUCLEOTIDE SEQUENCE [LARGE SCALE GENOMIC DNA]</scope>
    <source>
        <strain evidence="2 3">DSM 28286</strain>
    </source>
</reference>
<dbReference type="InterPro" id="IPR012340">
    <property type="entry name" value="NA-bd_OB-fold"/>
</dbReference>
<name>A0A1I5XA13_9BACT</name>
<dbReference type="RefSeq" id="WP_090659302.1">
    <property type="nucleotide sequence ID" value="NZ_FOXQ01000008.1"/>
</dbReference>
<accession>A0A1I5XA13</accession>
<gene>
    <name evidence="2" type="ORF">SAMN05444277_10841</name>
</gene>